<dbReference type="EMBL" id="JBHTHU010000009">
    <property type="protein sequence ID" value="MFD0750949.1"/>
    <property type="molecule type" value="Genomic_DNA"/>
</dbReference>
<dbReference type="SUPFAM" id="SSF56784">
    <property type="entry name" value="HAD-like"/>
    <property type="match status" value="1"/>
</dbReference>
<comment type="caution">
    <text evidence="5">The sequence shown here is derived from an EMBL/GenBank/DDBJ whole genome shotgun (WGS) entry which is preliminary data.</text>
</comment>
<gene>
    <name evidence="5" type="ORF">ACFQZS_12410</name>
</gene>
<dbReference type="InterPro" id="IPR023214">
    <property type="entry name" value="HAD_sf"/>
</dbReference>
<dbReference type="Gene3D" id="1.10.150.240">
    <property type="entry name" value="Putative phosphatase, domain 2"/>
    <property type="match status" value="1"/>
</dbReference>
<name>A0ABW2YXK6_9SPHI</name>
<accession>A0ABW2YXK6</accession>
<dbReference type="GO" id="GO:0016787">
    <property type="term" value="F:hydrolase activity"/>
    <property type="evidence" value="ECO:0007669"/>
    <property type="project" value="UniProtKB-KW"/>
</dbReference>
<comment type="similarity">
    <text evidence="3">Belongs to the HAD-like hydrolase superfamily. CbbY/CbbZ/Gph/YieH family.</text>
</comment>
<protein>
    <recommendedName>
        <fullName evidence="4">phosphoglycolate phosphatase</fullName>
        <ecNumber evidence="4">3.1.3.18</ecNumber>
    </recommendedName>
</protein>
<dbReference type="SFLD" id="SFLDS00003">
    <property type="entry name" value="Haloacid_Dehalogenase"/>
    <property type="match status" value="1"/>
</dbReference>
<evidence type="ECO:0000256" key="1">
    <source>
        <dbReference type="ARBA" id="ARBA00000830"/>
    </source>
</evidence>
<proteinExistence type="inferred from homology"/>
<dbReference type="Proteomes" id="UP001596958">
    <property type="component" value="Unassembled WGS sequence"/>
</dbReference>
<evidence type="ECO:0000313" key="6">
    <source>
        <dbReference type="Proteomes" id="UP001596958"/>
    </source>
</evidence>
<dbReference type="InterPro" id="IPR041492">
    <property type="entry name" value="HAD_2"/>
</dbReference>
<evidence type="ECO:0000256" key="3">
    <source>
        <dbReference type="ARBA" id="ARBA00006171"/>
    </source>
</evidence>
<comment type="catalytic activity">
    <reaction evidence="1">
        <text>2-phosphoglycolate + H2O = glycolate + phosphate</text>
        <dbReference type="Rhea" id="RHEA:14369"/>
        <dbReference type="ChEBI" id="CHEBI:15377"/>
        <dbReference type="ChEBI" id="CHEBI:29805"/>
        <dbReference type="ChEBI" id="CHEBI:43474"/>
        <dbReference type="ChEBI" id="CHEBI:58033"/>
        <dbReference type="EC" id="3.1.3.18"/>
    </reaction>
</comment>
<dbReference type="SFLD" id="SFLDG01129">
    <property type="entry name" value="C1.5:_HAD__Beta-PGM__Phosphata"/>
    <property type="match status" value="1"/>
</dbReference>
<sequence>MKPIFKAVIFDLDGTIADTLPLCIAAFKKSIEPILGQQLSDEEIIANFGPSEEGTIRALIPHHEEAGVKSYLEHYQQLHITCPAPFPGITDLLEALDTRGIKLAMVTGKGKHSTKISLGQFGLARYFDVLATGSPNGPNKVNGIRAVLEHLQANAEDCLYIGDAPSDVIYCKQVGIPIAAAAWAGTADISALEAQHPDWLFTSIEQFKNWILD</sequence>
<dbReference type="InterPro" id="IPR036412">
    <property type="entry name" value="HAD-like_sf"/>
</dbReference>
<keyword evidence="6" id="KW-1185">Reference proteome</keyword>
<evidence type="ECO:0000313" key="5">
    <source>
        <dbReference type="EMBL" id="MFD0750949.1"/>
    </source>
</evidence>
<dbReference type="EC" id="3.1.3.18" evidence="4"/>
<dbReference type="PANTHER" id="PTHR43434:SF1">
    <property type="entry name" value="PHOSPHOGLYCOLATE PHOSPHATASE"/>
    <property type="match status" value="1"/>
</dbReference>
<dbReference type="InterPro" id="IPR050155">
    <property type="entry name" value="HAD-like_hydrolase_sf"/>
</dbReference>
<comment type="pathway">
    <text evidence="2">Organic acid metabolism; glycolate biosynthesis; glycolate from 2-phosphoglycolate: step 1/1.</text>
</comment>
<dbReference type="Pfam" id="PF13419">
    <property type="entry name" value="HAD_2"/>
    <property type="match status" value="1"/>
</dbReference>
<evidence type="ECO:0000256" key="2">
    <source>
        <dbReference type="ARBA" id="ARBA00004818"/>
    </source>
</evidence>
<organism evidence="5 6">
    <name type="scientific">Mucilaginibacter calamicampi</name>
    <dbReference type="NCBI Taxonomy" id="1302352"/>
    <lineage>
        <taxon>Bacteria</taxon>
        <taxon>Pseudomonadati</taxon>
        <taxon>Bacteroidota</taxon>
        <taxon>Sphingobacteriia</taxon>
        <taxon>Sphingobacteriales</taxon>
        <taxon>Sphingobacteriaceae</taxon>
        <taxon>Mucilaginibacter</taxon>
    </lineage>
</organism>
<dbReference type="RefSeq" id="WP_377100673.1">
    <property type="nucleotide sequence ID" value="NZ_JBHTHU010000009.1"/>
</dbReference>
<dbReference type="PANTHER" id="PTHR43434">
    <property type="entry name" value="PHOSPHOGLYCOLATE PHOSPHATASE"/>
    <property type="match status" value="1"/>
</dbReference>
<evidence type="ECO:0000256" key="4">
    <source>
        <dbReference type="ARBA" id="ARBA00013078"/>
    </source>
</evidence>
<dbReference type="InterPro" id="IPR023198">
    <property type="entry name" value="PGP-like_dom2"/>
</dbReference>
<dbReference type="Gene3D" id="3.40.50.1000">
    <property type="entry name" value="HAD superfamily/HAD-like"/>
    <property type="match status" value="1"/>
</dbReference>
<keyword evidence="5" id="KW-0378">Hydrolase</keyword>
<reference evidence="6" key="1">
    <citation type="journal article" date="2019" name="Int. J. Syst. Evol. Microbiol.">
        <title>The Global Catalogue of Microorganisms (GCM) 10K type strain sequencing project: providing services to taxonomists for standard genome sequencing and annotation.</title>
        <authorList>
            <consortium name="The Broad Institute Genomics Platform"/>
            <consortium name="The Broad Institute Genome Sequencing Center for Infectious Disease"/>
            <person name="Wu L."/>
            <person name="Ma J."/>
        </authorList>
    </citation>
    <scope>NUCLEOTIDE SEQUENCE [LARGE SCALE GENOMIC DNA]</scope>
    <source>
        <strain evidence="6">CCUG 63418</strain>
    </source>
</reference>